<dbReference type="SMART" id="SM00347">
    <property type="entry name" value="HTH_MARR"/>
    <property type="match status" value="1"/>
</dbReference>
<dbReference type="EMBL" id="WOEZ01000270">
    <property type="protein sequence ID" value="NPT61440.1"/>
    <property type="molecule type" value="Genomic_DNA"/>
</dbReference>
<dbReference type="PROSITE" id="PS50995">
    <property type="entry name" value="HTH_MARR_2"/>
    <property type="match status" value="1"/>
</dbReference>
<dbReference type="InterPro" id="IPR036390">
    <property type="entry name" value="WH_DNA-bd_sf"/>
</dbReference>
<keyword evidence="1" id="KW-0805">Transcription regulation</keyword>
<dbReference type="InterPro" id="IPR036388">
    <property type="entry name" value="WH-like_DNA-bd_sf"/>
</dbReference>
<organism evidence="5 6">
    <name type="scientific">Paraburkholderia elongata</name>
    <dbReference type="NCBI Taxonomy" id="2675747"/>
    <lineage>
        <taxon>Bacteria</taxon>
        <taxon>Pseudomonadati</taxon>
        <taxon>Pseudomonadota</taxon>
        <taxon>Betaproteobacteria</taxon>
        <taxon>Burkholderiales</taxon>
        <taxon>Burkholderiaceae</taxon>
        <taxon>Paraburkholderia</taxon>
    </lineage>
</organism>
<dbReference type="InterPro" id="IPR000835">
    <property type="entry name" value="HTH_MarR-typ"/>
</dbReference>
<dbReference type="GO" id="GO:0003677">
    <property type="term" value="F:DNA binding"/>
    <property type="evidence" value="ECO:0007669"/>
    <property type="project" value="UniProtKB-KW"/>
</dbReference>
<dbReference type="PANTHER" id="PTHR42756">
    <property type="entry name" value="TRANSCRIPTIONAL REGULATOR, MARR"/>
    <property type="match status" value="1"/>
</dbReference>
<feature type="domain" description="HTH marR-type" evidence="4">
    <location>
        <begin position="1"/>
        <end position="136"/>
    </location>
</feature>
<evidence type="ECO:0000256" key="2">
    <source>
        <dbReference type="ARBA" id="ARBA00023125"/>
    </source>
</evidence>
<name>A0A972SS23_9BURK</name>
<dbReference type="Proteomes" id="UP000655523">
    <property type="component" value="Unassembled WGS sequence"/>
</dbReference>
<keyword evidence="3" id="KW-0804">Transcription</keyword>
<dbReference type="PANTHER" id="PTHR42756:SF1">
    <property type="entry name" value="TRANSCRIPTIONAL REPRESSOR OF EMRAB OPERON"/>
    <property type="match status" value="1"/>
</dbReference>
<reference evidence="5 6" key="1">
    <citation type="submission" date="2019-11" db="EMBL/GenBank/DDBJ databases">
        <title>Metabolism of dissolved organic matter in forest soils.</title>
        <authorList>
            <person name="Cyle K.T."/>
            <person name="Wilhelm R.C."/>
            <person name="Martinez C.E."/>
        </authorList>
    </citation>
    <scope>NUCLEOTIDE SEQUENCE [LARGE SCALE GENOMIC DNA]</scope>
    <source>
        <strain evidence="5 6">5N</strain>
    </source>
</reference>
<evidence type="ECO:0000259" key="4">
    <source>
        <dbReference type="PROSITE" id="PS50995"/>
    </source>
</evidence>
<accession>A0A972SS23</accession>
<sequence>MFDQFLTFKLDLIKSEMISQANVAYKSAYNLDVRLLRVLRLICDEPGITATSVSDQTLIEKTLLSKLLAALIERKLIRRTIHPEDARHFELWPTAAGTRVYKDSNELGMKLEHDMLSALSLREREQLDRITDKLVEAFRRSATIQDCCSRTAGVD</sequence>
<keyword evidence="6" id="KW-1185">Reference proteome</keyword>
<evidence type="ECO:0000313" key="6">
    <source>
        <dbReference type="Proteomes" id="UP000655523"/>
    </source>
</evidence>
<keyword evidence="2" id="KW-0238">DNA-binding</keyword>
<comment type="caution">
    <text evidence="5">The sequence shown here is derived from an EMBL/GenBank/DDBJ whole genome shotgun (WGS) entry which is preliminary data.</text>
</comment>
<dbReference type="AlphaFoldDB" id="A0A972SS23"/>
<gene>
    <name evidence="5" type="ORF">GNZ13_44670</name>
</gene>
<evidence type="ECO:0000256" key="3">
    <source>
        <dbReference type="ARBA" id="ARBA00023163"/>
    </source>
</evidence>
<dbReference type="Pfam" id="PF12802">
    <property type="entry name" value="MarR_2"/>
    <property type="match status" value="1"/>
</dbReference>
<proteinExistence type="predicted"/>
<evidence type="ECO:0000313" key="5">
    <source>
        <dbReference type="EMBL" id="NPT61440.1"/>
    </source>
</evidence>
<protein>
    <submittedName>
        <fullName evidence="5">MarR family transcriptional regulator</fullName>
    </submittedName>
</protein>
<evidence type="ECO:0000256" key="1">
    <source>
        <dbReference type="ARBA" id="ARBA00023015"/>
    </source>
</evidence>
<dbReference type="Gene3D" id="1.10.10.10">
    <property type="entry name" value="Winged helix-like DNA-binding domain superfamily/Winged helix DNA-binding domain"/>
    <property type="match status" value="1"/>
</dbReference>
<dbReference type="RefSeq" id="WP_172177115.1">
    <property type="nucleotide sequence ID" value="NZ_WOEZ01000270.1"/>
</dbReference>
<dbReference type="GO" id="GO:0003700">
    <property type="term" value="F:DNA-binding transcription factor activity"/>
    <property type="evidence" value="ECO:0007669"/>
    <property type="project" value="InterPro"/>
</dbReference>
<dbReference type="SUPFAM" id="SSF46785">
    <property type="entry name" value="Winged helix' DNA-binding domain"/>
    <property type="match status" value="1"/>
</dbReference>